<name>A0ABN2F7R7_9ACTN</name>
<dbReference type="Pfam" id="PF13671">
    <property type="entry name" value="AAA_33"/>
    <property type="match status" value="1"/>
</dbReference>
<dbReference type="Proteomes" id="UP001501319">
    <property type="component" value="Unassembled WGS sequence"/>
</dbReference>
<sequence>MRRSPARSAAMLPRVTGTADTRLIVLRGNSGSGKSSTARELRAKLGRRTAWIEQDQIRRVLLWEQDRPAAANIELIGLNARYALDHGYDVIVEGIMDSGRYGEMLRKLTADHLGLTRHYYFDIPFEETLVRHATRELAAVVGADAMRSWYQSRDLMTGVDEEIIDQASTLAQTVARILADIGWKPGDTRELTSHAVS</sequence>
<dbReference type="GO" id="GO:0016301">
    <property type="term" value="F:kinase activity"/>
    <property type="evidence" value="ECO:0007669"/>
    <property type="project" value="UniProtKB-KW"/>
</dbReference>
<dbReference type="Gene3D" id="3.40.50.300">
    <property type="entry name" value="P-loop containing nucleotide triphosphate hydrolases"/>
    <property type="match status" value="1"/>
</dbReference>
<protein>
    <submittedName>
        <fullName evidence="1">Kinase</fullName>
    </submittedName>
</protein>
<evidence type="ECO:0000313" key="1">
    <source>
        <dbReference type="EMBL" id="GAA1631980.1"/>
    </source>
</evidence>
<dbReference type="SUPFAM" id="SSF52540">
    <property type="entry name" value="P-loop containing nucleoside triphosphate hydrolases"/>
    <property type="match status" value="1"/>
</dbReference>
<keyword evidence="2" id="KW-1185">Reference proteome</keyword>
<dbReference type="InterPro" id="IPR027417">
    <property type="entry name" value="P-loop_NTPase"/>
</dbReference>
<reference evidence="1 2" key="1">
    <citation type="journal article" date="2019" name="Int. J. Syst. Evol. Microbiol.">
        <title>The Global Catalogue of Microorganisms (GCM) 10K type strain sequencing project: providing services to taxonomists for standard genome sequencing and annotation.</title>
        <authorList>
            <consortium name="The Broad Institute Genomics Platform"/>
            <consortium name="The Broad Institute Genome Sequencing Center for Infectious Disease"/>
            <person name="Wu L."/>
            <person name="Ma J."/>
        </authorList>
    </citation>
    <scope>NUCLEOTIDE SEQUENCE [LARGE SCALE GENOMIC DNA]</scope>
    <source>
        <strain evidence="1 2">JCM 14306</strain>
    </source>
</reference>
<keyword evidence="1" id="KW-0418">Kinase</keyword>
<accession>A0ABN2F7R7</accession>
<comment type="caution">
    <text evidence="1">The sequence shown here is derived from an EMBL/GenBank/DDBJ whole genome shotgun (WGS) entry which is preliminary data.</text>
</comment>
<dbReference type="EMBL" id="BAAANE010000004">
    <property type="protein sequence ID" value="GAA1631980.1"/>
    <property type="molecule type" value="Genomic_DNA"/>
</dbReference>
<evidence type="ECO:0000313" key="2">
    <source>
        <dbReference type="Proteomes" id="UP001501319"/>
    </source>
</evidence>
<proteinExistence type="predicted"/>
<gene>
    <name evidence="1" type="ORF">GCM10009744_20310</name>
</gene>
<organism evidence="1 2">
    <name type="scientific">Kribbella alba</name>
    <dbReference type="NCBI Taxonomy" id="190197"/>
    <lineage>
        <taxon>Bacteria</taxon>
        <taxon>Bacillati</taxon>
        <taxon>Actinomycetota</taxon>
        <taxon>Actinomycetes</taxon>
        <taxon>Propionibacteriales</taxon>
        <taxon>Kribbellaceae</taxon>
        <taxon>Kribbella</taxon>
    </lineage>
</organism>
<keyword evidence="1" id="KW-0808">Transferase</keyword>